<keyword evidence="6" id="KW-0378">Hydrolase</keyword>
<comment type="catalytic activity">
    <reaction evidence="8">
        <text>adenosine + H2O + H(+) = inosine + NH4(+)</text>
        <dbReference type="Rhea" id="RHEA:24408"/>
        <dbReference type="ChEBI" id="CHEBI:15377"/>
        <dbReference type="ChEBI" id="CHEBI:15378"/>
        <dbReference type="ChEBI" id="CHEBI:16335"/>
        <dbReference type="ChEBI" id="CHEBI:17596"/>
        <dbReference type="ChEBI" id="CHEBI:28938"/>
        <dbReference type="EC" id="3.5.4.4"/>
    </reaction>
    <physiologicalReaction direction="left-to-right" evidence="8">
        <dbReference type="Rhea" id="RHEA:24409"/>
    </physiologicalReaction>
</comment>
<evidence type="ECO:0000256" key="6">
    <source>
        <dbReference type="ARBA" id="ARBA00022801"/>
    </source>
</evidence>
<evidence type="ECO:0000256" key="3">
    <source>
        <dbReference type="ARBA" id="ARBA00007353"/>
    </source>
</evidence>
<keyword evidence="4" id="KW-0808">Transferase</keyword>
<dbReference type="InterPro" id="IPR011324">
    <property type="entry name" value="Cytotoxic_necrot_fac-like_cat"/>
</dbReference>
<dbReference type="NCBIfam" id="TIGR00726">
    <property type="entry name" value="peptidoglycan editing factor PgeF"/>
    <property type="match status" value="1"/>
</dbReference>
<evidence type="ECO:0000256" key="11">
    <source>
        <dbReference type="RuleBase" id="RU361274"/>
    </source>
</evidence>
<name>A0ABN1LVV8_9FIRM</name>
<evidence type="ECO:0000256" key="9">
    <source>
        <dbReference type="ARBA" id="ARBA00048968"/>
    </source>
</evidence>
<gene>
    <name evidence="12" type="primary">pgeF</name>
    <name evidence="12" type="ORF">GCM10008917_00640</name>
</gene>
<comment type="similarity">
    <text evidence="3 11">Belongs to the purine nucleoside phosphorylase YfiH/LACC1 family.</text>
</comment>
<dbReference type="Proteomes" id="UP001400965">
    <property type="component" value="Unassembled WGS sequence"/>
</dbReference>
<evidence type="ECO:0000256" key="4">
    <source>
        <dbReference type="ARBA" id="ARBA00022679"/>
    </source>
</evidence>
<comment type="catalytic activity">
    <reaction evidence="1">
        <text>inosine + phosphate = alpha-D-ribose 1-phosphate + hypoxanthine</text>
        <dbReference type="Rhea" id="RHEA:27646"/>
        <dbReference type="ChEBI" id="CHEBI:17368"/>
        <dbReference type="ChEBI" id="CHEBI:17596"/>
        <dbReference type="ChEBI" id="CHEBI:43474"/>
        <dbReference type="ChEBI" id="CHEBI:57720"/>
        <dbReference type="EC" id="2.4.2.1"/>
    </reaction>
    <physiologicalReaction direction="left-to-right" evidence="1">
        <dbReference type="Rhea" id="RHEA:27647"/>
    </physiologicalReaction>
</comment>
<keyword evidence="13" id="KW-1185">Reference proteome</keyword>
<dbReference type="SUPFAM" id="SSF64438">
    <property type="entry name" value="CNF1/YfiH-like putative cysteine hydrolases"/>
    <property type="match status" value="1"/>
</dbReference>
<dbReference type="PANTHER" id="PTHR30616:SF2">
    <property type="entry name" value="PURINE NUCLEOSIDE PHOSPHORYLASE LACC1"/>
    <property type="match status" value="1"/>
</dbReference>
<comment type="caution">
    <text evidence="12">The sequence shown here is derived from an EMBL/GenBank/DDBJ whole genome shotgun (WGS) entry which is preliminary data.</text>
</comment>
<dbReference type="CDD" id="cd16833">
    <property type="entry name" value="YfiH"/>
    <property type="match status" value="1"/>
</dbReference>
<dbReference type="Pfam" id="PF02578">
    <property type="entry name" value="Cu-oxidase_4"/>
    <property type="match status" value="1"/>
</dbReference>
<keyword evidence="7" id="KW-0862">Zinc</keyword>
<evidence type="ECO:0000256" key="7">
    <source>
        <dbReference type="ARBA" id="ARBA00022833"/>
    </source>
</evidence>
<dbReference type="InterPro" id="IPR038371">
    <property type="entry name" value="Cu_polyphenol_OxRdtase_sf"/>
</dbReference>
<evidence type="ECO:0000256" key="1">
    <source>
        <dbReference type="ARBA" id="ARBA00000553"/>
    </source>
</evidence>
<evidence type="ECO:0000256" key="2">
    <source>
        <dbReference type="ARBA" id="ARBA00003215"/>
    </source>
</evidence>
<dbReference type="Gene3D" id="3.60.140.10">
    <property type="entry name" value="CNF1/YfiH-like putative cysteine hydrolases"/>
    <property type="match status" value="1"/>
</dbReference>
<comment type="function">
    <text evidence="2">Purine nucleoside enzyme that catalyzes the phosphorolysis of adenosine and inosine nucleosides, yielding D-ribose 1-phosphate and the respective free bases, adenine and hypoxanthine. Also catalyzes the phosphorolysis of S-methyl-5'-thioadenosine into adenine and S-methyl-5-thio-alpha-D-ribose 1-phosphate. Also has adenosine deaminase activity.</text>
</comment>
<evidence type="ECO:0000313" key="13">
    <source>
        <dbReference type="Proteomes" id="UP001400965"/>
    </source>
</evidence>
<evidence type="ECO:0000313" key="12">
    <source>
        <dbReference type="EMBL" id="GAA0861007.1"/>
    </source>
</evidence>
<keyword evidence="5" id="KW-0479">Metal-binding</keyword>
<evidence type="ECO:0000256" key="5">
    <source>
        <dbReference type="ARBA" id="ARBA00022723"/>
    </source>
</evidence>
<protein>
    <recommendedName>
        <fullName evidence="11">Purine nucleoside phosphorylase</fullName>
    </recommendedName>
</protein>
<comment type="catalytic activity">
    <reaction evidence="9">
        <text>adenosine + phosphate = alpha-D-ribose 1-phosphate + adenine</text>
        <dbReference type="Rhea" id="RHEA:27642"/>
        <dbReference type="ChEBI" id="CHEBI:16335"/>
        <dbReference type="ChEBI" id="CHEBI:16708"/>
        <dbReference type="ChEBI" id="CHEBI:43474"/>
        <dbReference type="ChEBI" id="CHEBI:57720"/>
        <dbReference type="EC" id="2.4.2.1"/>
    </reaction>
    <physiologicalReaction direction="left-to-right" evidence="9">
        <dbReference type="Rhea" id="RHEA:27643"/>
    </physiologicalReaction>
</comment>
<evidence type="ECO:0000256" key="10">
    <source>
        <dbReference type="ARBA" id="ARBA00049893"/>
    </source>
</evidence>
<evidence type="ECO:0000256" key="8">
    <source>
        <dbReference type="ARBA" id="ARBA00047989"/>
    </source>
</evidence>
<sequence>MENYIRFEDATKKSDFANLAFTTINVDMASKEDRKNICKELNMNYDNLTNNKQIHSDIVNVIKEEDIGKVKEGDALITNLKDTPLLIFVADCVPIAIMDSNNKVAALCHAGWRGTYSKITENTIKKMKNLYNTNPKDLVCVLGPSIGPCCYEVSKDLIEKFNTIITNKNEKFYIIKEDKYYLDLWKVNELILKNCGVKEENIINLNICTSCNSDKFHSYRKHNQTTKRLGMILEIN</sequence>
<dbReference type="PANTHER" id="PTHR30616">
    <property type="entry name" value="UNCHARACTERIZED PROTEIN YFIH"/>
    <property type="match status" value="1"/>
</dbReference>
<dbReference type="InterPro" id="IPR003730">
    <property type="entry name" value="Cu_polyphenol_OxRdtase"/>
</dbReference>
<dbReference type="RefSeq" id="WP_346040965.1">
    <property type="nucleotide sequence ID" value="NZ_BAAACP010000001.1"/>
</dbReference>
<proteinExistence type="inferred from homology"/>
<accession>A0ABN1LVV8</accession>
<organism evidence="12 13">
    <name type="scientific">Paraclostridium tenue</name>
    <dbReference type="NCBI Taxonomy" id="1737"/>
    <lineage>
        <taxon>Bacteria</taxon>
        <taxon>Bacillati</taxon>
        <taxon>Bacillota</taxon>
        <taxon>Clostridia</taxon>
        <taxon>Peptostreptococcales</taxon>
        <taxon>Peptostreptococcaceae</taxon>
        <taxon>Paraclostridium</taxon>
    </lineage>
</organism>
<dbReference type="EMBL" id="BAAACP010000001">
    <property type="protein sequence ID" value="GAA0861007.1"/>
    <property type="molecule type" value="Genomic_DNA"/>
</dbReference>
<comment type="catalytic activity">
    <reaction evidence="10">
        <text>S-methyl-5'-thioadenosine + phosphate = 5-(methylsulfanyl)-alpha-D-ribose 1-phosphate + adenine</text>
        <dbReference type="Rhea" id="RHEA:11852"/>
        <dbReference type="ChEBI" id="CHEBI:16708"/>
        <dbReference type="ChEBI" id="CHEBI:17509"/>
        <dbReference type="ChEBI" id="CHEBI:43474"/>
        <dbReference type="ChEBI" id="CHEBI:58533"/>
        <dbReference type="EC" id="2.4.2.28"/>
    </reaction>
    <physiologicalReaction direction="left-to-right" evidence="10">
        <dbReference type="Rhea" id="RHEA:11853"/>
    </physiologicalReaction>
</comment>
<reference evidence="12 13" key="1">
    <citation type="journal article" date="2019" name="Int. J. Syst. Evol. Microbiol.">
        <title>The Global Catalogue of Microorganisms (GCM) 10K type strain sequencing project: providing services to taxonomists for standard genome sequencing and annotation.</title>
        <authorList>
            <consortium name="The Broad Institute Genomics Platform"/>
            <consortium name="The Broad Institute Genome Sequencing Center for Infectious Disease"/>
            <person name="Wu L."/>
            <person name="Ma J."/>
        </authorList>
    </citation>
    <scope>NUCLEOTIDE SEQUENCE [LARGE SCALE GENOMIC DNA]</scope>
    <source>
        <strain evidence="12 13">JCM 6486</strain>
    </source>
</reference>